<feature type="transmembrane region" description="Helical" evidence="8">
    <location>
        <begin position="166"/>
        <end position="187"/>
    </location>
</feature>
<dbReference type="PANTHER" id="PTHR30269">
    <property type="entry name" value="TRANSMEMBRANE PROTEIN YFCA"/>
    <property type="match status" value="1"/>
</dbReference>
<dbReference type="EMBL" id="FOHZ01000002">
    <property type="protein sequence ID" value="SES88569.1"/>
    <property type="molecule type" value="Genomic_DNA"/>
</dbReference>
<feature type="transmembrane region" description="Helical" evidence="8">
    <location>
        <begin position="132"/>
        <end position="154"/>
    </location>
</feature>
<evidence type="ECO:0000256" key="2">
    <source>
        <dbReference type="ARBA" id="ARBA00009142"/>
    </source>
</evidence>
<evidence type="ECO:0000313" key="9">
    <source>
        <dbReference type="EMBL" id="SES88569.1"/>
    </source>
</evidence>
<evidence type="ECO:0000256" key="1">
    <source>
        <dbReference type="ARBA" id="ARBA00004651"/>
    </source>
</evidence>
<dbReference type="PANTHER" id="PTHR30269:SF37">
    <property type="entry name" value="MEMBRANE TRANSPORTER PROTEIN"/>
    <property type="match status" value="1"/>
</dbReference>
<evidence type="ECO:0000313" key="10">
    <source>
        <dbReference type="Proteomes" id="UP000198762"/>
    </source>
</evidence>
<evidence type="ECO:0000256" key="5">
    <source>
        <dbReference type="ARBA" id="ARBA00022692"/>
    </source>
</evidence>
<protein>
    <recommendedName>
        <fullName evidence="8">Probable membrane transporter protein</fullName>
    </recommendedName>
</protein>
<dbReference type="Proteomes" id="UP000198762">
    <property type="component" value="Unassembled WGS sequence"/>
</dbReference>
<dbReference type="InterPro" id="IPR002781">
    <property type="entry name" value="TM_pro_TauE-like"/>
</dbReference>
<organism evidence="9 10">
    <name type="scientific">Marinobacter segnicrescens</name>
    <dbReference type="NCBI Taxonomy" id="430453"/>
    <lineage>
        <taxon>Bacteria</taxon>
        <taxon>Pseudomonadati</taxon>
        <taxon>Pseudomonadota</taxon>
        <taxon>Gammaproteobacteria</taxon>
        <taxon>Pseudomonadales</taxon>
        <taxon>Marinobacteraceae</taxon>
        <taxon>Marinobacter</taxon>
    </lineage>
</organism>
<comment type="similarity">
    <text evidence="2 8">Belongs to the 4-toluene sulfonate uptake permease (TSUP) (TC 2.A.102) family.</text>
</comment>
<keyword evidence="10" id="KW-1185">Reference proteome</keyword>
<keyword evidence="5 8" id="KW-0812">Transmembrane</keyword>
<comment type="subcellular location">
    <subcellularLocation>
        <location evidence="1 8">Cell membrane</location>
        <topology evidence="1 8">Multi-pass membrane protein</topology>
    </subcellularLocation>
</comment>
<evidence type="ECO:0000256" key="6">
    <source>
        <dbReference type="ARBA" id="ARBA00022989"/>
    </source>
</evidence>
<feature type="transmembrane region" description="Helical" evidence="8">
    <location>
        <begin position="75"/>
        <end position="97"/>
    </location>
</feature>
<keyword evidence="6 8" id="KW-1133">Transmembrane helix</keyword>
<dbReference type="AlphaFoldDB" id="A0A1I0A3C8"/>
<dbReference type="InterPro" id="IPR052017">
    <property type="entry name" value="TSUP"/>
</dbReference>
<feature type="transmembrane region" description="Helical" evidence="8">
    <location>
        <begin position="103"/>
        <end position="120"/>
    </location>
</feature>
<name>A0A1I0A3C8_9GAMM</name>
<gene>
    <name evidence="9" type="ORF">SAMN04487962_102185</name>
</gene>
<dbReference type="STRING" id="430453.SAMN04487962_102185"/>
<evidence type="ECO:0000256" key="7">
    <source>
        <dbReference type="ARBA" id="ARBA00023136"/>
    </source>
</evidence>
<feature type="transmembrane region" description="Helical" evidence="8">
    <location>
        <begin position="192"/>
        <end position="212"/>
    </location>
</feature>
<reference evidence="10" key="1">
    <citation type="submission" date="2016-10" db="EMBL/GenBank/DDBJ databases">
        <authorList>
            <person name="Varghese N."/>
            <person name="Submissions S."/>
        </authorList>
    </citation>
    <scope>NUCLEOTIDE SEQUENCE [LARGE SCALE GENOMIC DNA]</scope>
    <source>
        <strain evidence="10">CGMCC 1.6489</strain>
    </source>
</reference>
<feature type="transmembrane region" description="Helical" evidence="8">
    <location>
        <begin position="7"/>
        <end position="32"/>
    </location>
</feature>
<feature type="transmembrane region" description="Helical" evidence="8">
    <location>
        <begin position="38"/>
        <end position="63"/>
    </location>
</feature>
<sequence>MPADITIYHILLANLVILAGSCLQGVAGYGIGTLAAPLLFLISPAFIPAPLTLNAGILTILMLMRNRTALQLREVRYAIGGGLAGAALAGGTLLVITAQGFELIFGTLILLAVVLSVAGLKPRLNPRNSIIAGLASTYMGTITAVGGPPIAMIYQNEKGPMVRANLSAFFLFANVFVLATLIVSGYLGMTELWLFVATMPGVFIGFWLSAGLVNRLPFEALRPIILGVAAIAGLAAIIRGLINLNLG</sequence>
<dbReference type="RefSeq" id="WP_245742450.1">
    <property type="nucleotide sequence ID" value="NZ_FOHZ01000002.1"/>
</dbReference>
<keyword evidence="3" id="KW-0813">Transport</keyword>
<dbReference type="GO" id="GO:0005886">
    <property type="term" value="C:plasma membrane"/>
    <property type="evidence" value="ECO:0007669"/>
    <property type="project" value="UniProtKB-SubCell"/>
</dbReference>
<keyword evidence="4 8" id="KW-1003">Cell membrane</keyword>
<keyword evidence="7 8" id="KW-0472">Membrane</keyword>
<proteinExistence type="inferred from homology"/>
<feature type="transmembrane region" description="Helical" evidence="8">
    <location>
        <begin position="224"/>
        <end position="242"/>
    </location>
</feature>
<evidence type="ECO:0000256" key="4">
    <source>
        <dbReference type="ARBA" id="ARBA00022475"/>
    </source>
</evidence>
<evidence type="ECO:0000256" key="8">
    <source>
        <dbReference type="RuleBase" id="RU363041"/>
    </source>
</evidence>
<accession>A0A1I0A3C8</accession>
<evidence type="ECO:0000256" key="3">
    <source>
        <dbReference type="ARBA" id="ARBA00022448"/>
    </source>
</evidence>
<dbReference type="Pfam" id="PF01925">
    <property type="entry name" value="TauE"/>
    <property type="match status" value="1"/>
</dbReference>